<dbReference type="NCBIfam" id="NF002270">
    <property type="entry name" value="PRK01202.1"/>
    <property type="match status" value="1"/>
</dbReference>
<dbReference type="GO" id="GO:0005960">
    <property type="term" value="C:glycine cleavage complex"/>
    <property type="evidence" value="ECO:0007669"/>
    <property type="project" value="InterPro"/>
</dbReference>
<name>A0A0S4QHD0_9ACTN</name>
<dbReference type="RefSeq" id="WP_091273680.1">
    <property type="nucleotide sequence ID" value="NZ_FAOZ01000004.1"/>
</dbReference>
<comment type="cofactor">
    <cofactor evidence="3">
        <name>(R)-lipoate</name>
        <dbReference type="ChEBI" id="CHEBI:83088"/>
    </cofactor>
    <text evidence="3">Binds 1 lipoyl cofactor covalently.</text>
</comment>
<dbReference type="HAMAP" id="MF_00272">
    <property type="entry name" value="GcvH"/>
    <property type="match status" value="1"/>
</dbReference>
<dbReference type="GO" id="GO:0005829">
    <property type="term" value="C:cytosol"/>
    <property type="evidence" value="ECO:0007669"/>
    <property type="project" value="TreeGrafter"/>
</dbReference>
<dbReference type="Gene3D" id="2.40.50.100">
    <property type="match status" value="1"/>
</dbReference>
<dbReference type="SUPFAM" id="SSF51230">
    <property type="entry name" value="Single hybrid motif"/>
    <property type="match status" value="1"/>
</dbReference>
<feature type="modified residue" description="N6-lipoyllysine" evidence="3 4">
    <location>
        <position position="63"/>
    </location>
</feature>
<keyword evidence="2 3" id="KW-0450">Lipoyl</keyword>
<dbReference type="GO" id="GO:0009249">
    <property type="term" value="P:protein lipoylation"/>
    <property type="evidence" value="ECO:0007669"/>
    <property type="project" value="TreeGrafter"/>
</dbReference>
<dbReference type="InterPro" id="IPR003016">
    <property type="entry name" value="2-oxoA_DH_lipoyl-BS"/>
</dbReference>
<gene>
    <name evidence="3" type="primary">gcvH</name>
    <name evidence="6" type="ORF">Ga0074812_1046</name>
</gene>
<comment type="subunit">
    <text evidence="3">The glycine cleavage system is composed of four proteins: P, T, L and H.</text>
</comment>
<dbReference type="AlphaFoldDB" id="A0A0S4QHD0"/>
<comment type="function">
    <text evidence="3">The glycine cleavage system catalyzes the degradation of glycine. The H protein shuttles the methylamine group of glycine from the P protein to the T protein.</text>
</comment>
<dbReference type="GO" id="GO:0019464">
    <property type="term" value="P:glycine decarboxylation via glycine cleavage system"/>
    <property type="evidence" value="ECO:0007669"/>
    <property type="project" value="UniProtKB-UniRule"/>
</dbReference>
<dbReference type="PANTHER" id="PTHR11715">
    <property type="entry name" value="GLYCINE CLEAVAGE SYSTEM H PROTEIN"/>
    <property type="match status" value="1"/>
</dbReference>
<evidence type="ECO:0000259" key="5">
    <source>
        <dbReference type="PROSITE" id="PS50968"/>
    </source>
</evidence>
<comment type="similarity">
    <text evidence="1 3">Belongs to the GcvH family.</text>
</comment>
<evidence type="ECO:0000256" key="1">
    <source>
        <dbReference type="ARBA" id="ARBA00009249"/>
    </source>
</evidence>
<dbReference type="PROSITE" id="PS50968">
    <property type="entry name" value="BIOTINYL_LIPOYL"/>
    <property type="match status" value="1"/>
</dbReference>
<organism evidence="6 7">
    <name type="scientific">Parafrankia irregularis</name>
    <dbReference type="NCBI Taxonomy" id="795642"/>
    <lineage>
        <taxon>Bacteria</taxon>
        <taxon>Bacillati</taxon>
        <taxon>Actinomycetota</taxon>
        <taxon>Actinomycetes</taxon>
        <taxon>Frankiales</taxon>
        <taxon>Frankiaceae</taxon>
        <taxon>Parafrankia</taxon>
    </lineage>
</organism>
<dbReference type="InterPro" id="IPR033753">
    <property type="entry name" value="GCV_H/Fam206"/>
</dbReference>
<evidence type="ECO:0000256" key="2">
    <source>
        <dbReference type="ARBA" id="ARBA00022823"/>
    </source>
</evidence>
<feature type="domain" description="Lipoyl-binding" evidence="5">
    <location>
        <begin position="22"/>
        <end position="104"/>
    </location>
</feature>
<dbReference type="NCBIfam" id="TIGR00527">
    <property type="entry name" value="gcvH"/>
    <property type="match status" value="1"/>
</dbReference>
<dbReference type="Proteomes" id="UP000198802">
    <property type="component" value="Unassembled WGS sequence"/>
</dbReference>
<evidence type="ECO:0000256" key="3">
    <source>
        <dbReference type="HAMAP-Rule" id="MF_00272"/>
    </source>
</evidence>
<dbReference type="InterPro" id="IPR000089">
    <property type="entry name" value="Biotin_lipoyl"/>
</dbReference>
<dbReference type="EMBL" id="FAOZ01000004">
    <property type="protein sequence ID" value="CUU54929.1"/>
    <property type="molecule type" value="Genomic_DNA"/>
</dbReference>
<dbReference type="PROSITE" id="PS00189">
    <property type="entry name" value="LIPOYL"/>
    <property type="match status" value="1"/>
</dbReference>
<protein>
    <recommendedName>
        <fullName evidence="3">Glycine cleavage system H protein</fullName>
    </recommendedName>
</protein>
<evidence type="ECO:0000256" key="4">
    <source>
        <dbReference type="PIRSR" id="PIRSR617453-50"/>
    </source>
</evidence>
<dbReference type="Pfam" id="PF01597">
    <property type="entry name" value="GCV_H"/>
    <property type="match status" value="1"/>
</dbReference>
<evidence type="ECO:0000313" key="6">
    <source>
        <dbReference type="EMBL" id="CUU54929.1"/>
    </source>
</evidence>
<reference evidence="7" key="1">
    <citation type="submission" date="2015-11" db="EMBL/GenBank/DDBJ databases">
        <authorList>
            <person name="Varghese N."/>
        </authorList>
    </citation>
    <scope>NUCLEOTIDE SEQUENCE [LARGE SCALE GENOMIC DNA]</scope>
    <source>
        <strain evidence="7">DSM 45899</strain>
    </source>
</reference>
<dbReference type="InterPro" id="IPR017453">
    <property type="entry name" value="GCV_H_sub"/>
</dbReference>
<proteinExistence type="inferred from homology"/>
<dbReference type="InterPro" id="IPR002930">
    <property type="entry name" value="GCV_H"/>
</dbReference>
<dbReference type="InterPro" id="IPR011053">
    <property type="entry name" value="Single_hybrid_motif"/>
</dbReference>
<sequence>MTIPAHLSYTTDHEWLALDGDTCTVGVTEYAATALGDVVFVEAPEVGQAVTAAEACGEIESTKAVSDLIAPVSGEVVEVNPTLRDKPGLINSDPYQEGWIFRVRVTRTPADLLDANAYAAHIGEA</sequence>
<accession>A0A0S4QHD0</accession>
<dbReference type="CDD" id="cd06848">
    <property type="entry name" value="GCS_H"/>
    <property type="match status" value="1"/>
</dbReference>
<evidence type="ECO:0000313" key="7">
    <source>
        <dbReference type="Proteomes" id="UP000198802"/>
    </source>
</evidence>
<keyword evidence="7" id="KW-1185">Reference proteome</keyword>
<dbReference type="PANTHER" id="PTHR11715:SF3">
    <property type="entry name" value="GLYCINE CLEAVAGE SYSTEM H PROTEIN-RELATED"/>
    <property type="match status" value="1"/>
</dbReference>